<feature type="chain" id="PRO_5007616430" evidence="1">
    <location>
        <begin position="24"/>
        <end position="107"/>
    </location>
</feature>
<dbReference type="RefSeq" id="WP_231886039.1">
    <property type="nucleotide sequence ID" value="NZ_FKIF01000007.1"/>
</dbReference>
<evidence type="ECO:0000256" key="1">
    <source>
        <dbReference type="SAM" id="SignalP"/>
    </source>
</evidence>
<dbReference type="AlphaFoldDB" id="A0A157SNF2"/>
<keyword evidence="2" id="KW-0449">Lipoprotein</keyword>
<name>A0A157SNF2_9BORD</name>
<evidence type="ECO:0000313" key="2">
    <source>
        <dbReference type="EMBL" id="SAI72019.1"/>
    </source>
</evidence>
<dbReference type="EMBL" id="FKIF01000007">
    <property type="protein sequence ID" value="SAI72019.1"/>
    <property type="molecule type" value="Genomic_DNA"/>
</dbReference>
<evidence type="ECO:0000313" key="3">
    <source>
        <dbReference type="Proteomes" id="UP000076848"/>
    </source>
</evidence>
<reference evidence="2 3" key="1">
    <citation type="submission" date="2016-04" db="EMBL/GenBank/DDBJ databases">
        <authorList>
            <consortium name="Pathogen Informatics"/>
        </authorList>
    </citation>
    <scope>NUCLEOTIDE SEQUENCE [LARGE SCALE GENOMIC DNA]</scope>
    <source>
        <strain evidence="2 3">H050680373</strain>
    </source>
</reference>
<dbReference type="PROSITE" id="PS51257">
    <property type="entry name" value="PROKAR_LIPOPROTEIN"/>
    <property type="match status" value="1"/>
</dbReference>
<keyword evidence="1" id="KW-0732">Signal</keyword>
<organism evidence="2 3">
    <name type="scientific">Bordetella ansorpii</name>
    <dbReference type="NCBI Taxonomy" id="288768"/>
    <lineage>
        <taxon>Bacteria</taxon>
        <taxon>Pseudomonadati</taxon>
        <taxon>Pseudomonadota</taxon>
        <taxon>Betaproteobacteria</taxon>
        <taxon>Burkholderiales</taxon>
        <taxon>Alcaligenaceae</taxon>
        <taxon>Bordetella</taxon>
    </lineage>
</organism>
<proteinExistence type="predicted"/>
<accession>A0A157SNF2</accession>
<keyword evidence="3" id="KW-1185">Reference proteome</keyword>
<feature type="signal peptide" evidence="1">
    <location>
        <begin position="1"/>
        <end position="23"/>
    </location>
</feature>
<sequence>MKPLRHLPLLSCLLLLSACSSISEVTPAGKDQYRVSYNAGMRAMTWVELKNATRDRAKAYCETKGQRMVRPAVTSNHATGLMPKEAIVTFSCEALPEPGAPAGKAAS</sequence>
<gene>
    <name evidence="2" type="ORF">SAMEA3906486_03890</name>
</gene>
<protein>
    <submittedName>
        <fullName evidence="2">Lipoprotein</fullName>
    </submittedName>
</protein>
<dbReference type="Proteomes" id="UP000076848">
    <property type="component" value="Unassembled WGS sequence"/>
</dbReference>